<evidence type="ECO:0000256" key="1">
    <source>
        <dbReference type="ARBA" id="ARBA00038357"/>
    </source>
</evidence>
<dbReference type="Pfam" id="PF00173">
    <property type="entry name" value="Cyt-b5"/>
    <property type="match status" value="1"/>
</dbReference>
<dbReference type="SUPFAM" id="SSF55856">
    <property type="entry name" value="Cytochrome b5-like heme/steroid binding domain"/>
    <property type="match status" value="1"/>
</dbReference>
<dbReference type="PANTHER" id="PTHR10281:SF76">
    <property type="entry name" value="CALCUTTA CUP-RELATED"/>
    <property type="match status" value="1"/>
</dbReference>
<dbReference type="InterPro" id="IPR050577">
    <property type="entry name" value="MAPR/NEUFC/NENF-like"/>
</dbReference>
<dbReference type="RefSeq" id="WP_245331420.1">
    <property type="nucleotide sequence ID" value="NZ_JAGGLM010000001.1"/>
</dbReference>
<accession>A0ABS4KNS7</accession>
<dbReference type="Gene3D" id="3.10.120.10">
    <property type="entry name" value="Cytochrome b5-like heme/steroid binding domain"/>
    <property type="match status" value="1"/>
</dbReference>
<dbReference type="InterPro" id="IPR036400">
    <property type="entry name" value="Cyt_B5-like_heme/steroid_sf"/>
</dbReference>
<dbReference type="Proteomes" id="UP001519307">
    <property type="component" value="Unassembled WGS sequence"/>
</dbReference>
<evidence type="ECO:0000313" key="4">
    <source>
        <dbReference type="Proteomes" id="UP001519307"/>
    </source>
</evidence>
<keyword evidence="4" id="KW-1185">Reference proteome</keyword>
<dbReference type="PANTHER" id="PTHR10281">
    <property type="entry name" value="MEMBRANE-ASSOCIATED PROGESTERONE RECEPTOR COMPONENT-RELATED"/>
    <property type="match status" value="1"/>
</dbReference>
<dbReference type="InterPro" id="IPR001199">
    <property type="entry name" value="Cyt_B5-like_heme/steroid-bd"/>
</dbReference>
<evidence type="ECO:0000313" key="3">
    <source>
        <dbReference type="EMBL" id="MBP2031697.1"/>
    </source>
</evidence>
<sequence>MNLYLISKLQSIKQRIGYYNQQMIINPWPHMKNYYGCLINNEIVKLQVLIGEMYEQEKSENGVRQVKELTLEELSKYDGANGAPAYIAIDGIVYDVSLSPVWAGGTHYGLYAGRDLTTEFKNCHKGQMSILENLPKVGNLKV</sequence>
<organism evidence="3 4">
    <name type="scientific">Clostridium algifaecis</name>
    <dbReference type="NCBI Taxonomy" id="1472040"/>
    <lineage>
        <taxon>Bacteria</taxon>
        <taxon>Bacillati</taxon>
        <taxon>Bacillota</taxon>
        <taxon>Clostridia</taxon>
        <taxon>Eubacteriales</taxon>
        <taxon>Clostridiaceae</taxon>
        <taxon>Clostridium</taxon>
    </lineage>
</organism>
<dbReference type="SMART" id="SM01117">
    <property type="entry name" value="Cyt-b5"/>
    <property type="match status" value="1"/>
</dbReference>
<gene>
    <name evidence="3" type="ORF">J2Z42_000362</name>
</gene>
<reference evidence="3 4" key="1">
    <citation type="submission" date="2021-03" db="EMBL/GenBank/DDBJ databases">
        <title>Genomic Encyclopedia of Type Strains, Phase IV (KMG-IV): sequencing the most valuable type-strain genomes for metagenomic binning, comparative biology and taxonomic classification.</title>
        <authorList>
            <person name="Goeker M."/>
        </authorList>
    </citation>
    <scope>NUCLEOTIDE SEQUENCE [LARGE SCALE GENOMIC DNA]</scope>
    <source>
        <strain evidence="3 4">DSM 28783</strain>
    </source>
</reference>
<name>A0ABS4KNS7_9CLOT</name>
<comment type="similarity">
    <text evidence="1">Belongs to the cytochrome b5 family. MAPR subfamily.</text>
</comment>
<proteinExistence type="inferred from homology"/>
<evidence type="ECO:0000259" key="2">
    <source>
        <dbReference type="SMART" id="SM01117"/>
    </source>
</evidence>
<protein>
    <submittedName>
        <fullName evidence="3">Heme/steroid binding protein</fullName>
    </submittedName>
</protein>
<feature type="domain" description="Cytochrome b5 heme-binding" evidence="2">
    <location>
        <begin position="69"/>
        <end position="141"/>
    </location>
</feature>
<dbReference type="EMBL" id="JAGGLM010000001">
    <property type="protein sequence ID" value="MBP2031697.1"/>
    <property type="molecule type" value="Genomic_DNA"/>
</dbReference>
<comment type="caution">
    <text evidence="3">The sequence shown here is derived from an EMBL/GenBank/DDBJ whole genome shotgun (WGS) entry which is preliminary data.</text>
</comment>